<evidence type="ECO:0000313" key="2">
    <source>
        <dbReference type="EMBL" id="OEY92288.1"/>
    </source>
</evidence>
<feature type="domain" description="AB hydrolase-1" evidence="1">
    <location>
        <begin position="31"/>
        <end position="154"/>
    </location>
</feature>
<evidence type="ECO:0000313" key="3">
    <source>
        <dbReference type="Proteomes" id="UP000185895"/>
    </source>
</evidence>
<proteinExistence type="predicted"/>
<accession>A0A1E7QYW4</accession>
<dbReference type="SUPFAM" id="SSF53474">
    <property type="entry name" value="alpha/beta-Hydrolases"/>
    <property type="match status" value="1"/>
</dbReference>
<dbReference type="AlphaFoldDB" id="A0A1E7QYW4"/>
<sequence length="258" mass="29185">MYQFDHQSGKFIQTESANFYVEQHSSSDKRTIVFLHGGLGNIVDLNPIVNSLSADFHIVGIDFAGHGRSTYQDDYSFSYAQHQADVEYILAKLNIHQYTIIGFSDGGIVAYRLAAQHSDQVQQIITIGAQWQLEAQSLNILKSLTAKQWLTMFPESVTYYQQINAEPNFDKLVYRVVNHLWTDQSETGYPNRMLNLIKCPVLAMRGDQDHLLSLEELTALSKVLPKADIANIPYAGHALYEDDLQTCITLIQKALSRI</sequence>
<dbReference type="OrthoDB" id="149912at2"/>
<dbReference type="InterPro" id="IPR000073">
    <property type="entry name" value="AB_hydrolase_1"/>
</dbReference>
<dbReference type="PANTHER" id="PTHR43798">
    <property type="entry name" value="MONOACYLGLYCEROL LIPASE"/>
    <property type="match status" value="1"/>
</dbReference>
<comment type="caution">
    <text evidence="2">The sequence shown here is derived from an EMBL/GenBank/DDBJ whole genome shotgun (WGS) entry which is preliminary data.</text>
</comment>
<dbReference type="InterPro" id="IPR029058">
    <property type="entry name" value="AB_hydrolase_fold"/>
</dbReference>
<organism evidence="2 3">
    <name type="scientific">Acinetobacter qingfengensis</name>
    <dbReference type="NCBI Taxonomy" id="1262585"/>
    <lineage>
        <taxon>Bacteria</taxon>
        <taxon>Pseudomonadati</taxon>
        <taxon>Pseudomonadota</taxon>
        <taxon>Gammaproteobacteria</taxon>
        <taxon>Moraxellales</taxon>
        <taxon>Moraxellaceae</taxon>
        <taxon>Acinetobacter</taxon>
    </lineage>
</organism>
<evidence type="ECO:0000259" key="1">
    <source>
        <dbReference type="Pfam" id="PF00561"/>
    </source>
</evidence>
<dbReference type="InterPro" id="IPR050266">
    <property type="entry name" value="AB_hydrolase_sf"/>
</dbReference>
<dbReference type="PANTHER" id="PTHR43798:SF33">
    <property type="entry name" value="HYDROLASE, PUTATIVE (AFU_ORTHOLOGUE AFUA_2G14860)-RELATED"/>
    <property type="match status" value="1"/>
</dbReference>
<dbReference type="Pfam" id="PF00561">
    <property type="entry name" value="Abhydrolase_1"/>
    <property type="match status" value="1"/>
</dbReference>
<protein>
    <recommendedName>
        <fullName evidence="1">AB hydrolase-1 domain-containing protein</fullName>
    </recommendedName>
</protein>
<dbReference type="GO" id="GO:0016020">
    <property type="term" value="C:membrane"/>
    <property type="evidence" value="ECO:0007669"/>
    <property type="project" value="TreeGrafter"/>
</dbReference>
<keyword evidence="3" id="KW-1185">Reference proteome</keyword>
<dbReference type="RefSeq" id="WP_070070883.1">
    <property type="nucleotide sequence ID" value="NZ_MKKK01000067.1"/>
</dbReference>
<dbReference type="EMBL" id="MKKK01000067">
    <property type="protein sequence ID" value="OEY92288.1"/>
    <property type="molecule type" value="Genomic_DNA"/>
</dbReference>
<name>A0A1E7QYW4_9GAMM</name>
<dbReference type="STRING" id="1262585.BJI46_05965"/>
<dbReference type="Gene3D" id="3.40.50.1820">
    <property type="entry name" value="alpha/beta hydrolase"/>
    <property type="match status" value="1"/>
</dbReference>
<dbReference type="Proteomes" id="UP000185895">
    <property type="component" value="Unassembled WGS sequence"/>
</dbReference>
<gene>
    <name evidence="2" type="ORF">BJI46_05965</name>
</gene>
<reference evidence="2 3" key="1">
    <citation type="submission" date="2016-09" db="EMBL/GenBank/DDBJ databases">
        <authorList>
            <person name="Capua I."/>
            <person name="De Benedictis P."/>
            <person name="Joannis T."/>
            <person name="Lombin L.H."/>
            <person name="Cattoli G."/>
        </authorList>
    </citation>
    <scope>NUCLEOTIDE SEQUENCE [LARGE SCALE GENOMIC DNA]</scope>
    <source>
        <strain evidence="2 3">ANC 4671</strain>
    </source>
</reference>